<dbReference type="SUPFAM" id="SSF56235">
    <property type="entry name" value="N-terminal nucleophile aminohydrolases (Ntn hydrolases)"/>
    <property type="match status" value="1"/>
</dbReference>
<evidence type="ECO:0000256" key="2">
    <source>
        <dbReference type="ARBA" id="ARBA00012916"/>
    </source>
</evidence>
<dbReference type="InterPro" id="IPR014729">
    <property type="entry name" value="Rossmann-like_a/b/a_fold"/>
</dbReference>
<dbReference type="InterPro" id="IPR017932">
    <property type="entry name" value="GATase_2_dom"/>
</dbReference>
<dbReference type="CDD" id="cd00352">
    <property type="entry name" value="Gn_AT_II"/>
    <property type="match status" value="1"/>
</dbReference>
<dbReference type="GO" id="GO:0006002">
    <property type="term" value="P:fructose 6-phosphate metabolic process"/>
    <property type="evidence" value="ECO:0007669"/>
    <property type="project" value="TreeGrafter"/>
</dbReference>
<feature type="domain" description="Glutamine amidotransferase type-2" evidence="7">
    <location>
        <begin position="2"/>
        <end position="211"/>
    </location>
</feature>
<dbReference type="RefSeq" id="WP_105681239.1">
    <property type="nucleotide sequence ID" value="NZ_JBBGZD010000001.1"/>
</dbReference>
<comment type="catalytic activity">
    <reaction evidence="1">
        <text>D-fructose 6-phosphate + L-glutamine = D-glucosamine 6-phosphate + L-glutamate</text>
        <dbReference type="Rhea" id="RHEA:13237"/>
        <dbReference type="ChEBI" id="CHEBI:29985"/>
        <dbReference type="ChEBI" id="CHEBI:58359"/>
        <dbReference type="ChEBI" id="CHEBI:58725"/>
        <dbReference type="ChEBI" id="CHEBI:61527"/>
        <dbReference type="EC" id="2.6.1.16"/>
    </reaction>
</comment>
<evidence type="ECO:0000313" key="8">
    <source>
        <dbReference type="EMBL" id="PRB86535.1"/>
    </source>
</evidence>
<dbReference type="OrthoDB" id="702at2"/>
<accession>A0A2S9D196</accession>
<evidence type="ECO:0000313" key="9">
    <source>
        <dbReference type="EMBL" id="PRB92288.1"/>
    </source>
</evidence>
<evidence type="ECO:0000259" key="7">
    <source>
        <dbReference type="PROSITE" id="PS51278"/>
    </source>
</evidence>
<dbReference type="Gene3D" id="3.60.20.10">
    <property type="entry name" value="Glutamine Phosphoribosylpyrophosphate, subunit 1, domain 1"/>
    <property type="match status" value="1"/>
</dbReference>
<dbReference type="EC" id="2.6.1.16" evidence="2"/>
<keyword evidence="6" id="KW-0315">Glutamine amidotransferase</keyword>
<evidence type="ECO:0000313" key="10">
    <source>
        <dbReference type="Proteomes" id="UP000238325"/>
    </source>
</evidence>
<gene>
    <name evidence="8" type="ORF">CQ022_09875</name>
    <name evidence="9" type="ORF">CQ033_03545</name>
</gene>
<dbReference type="Pfam" id="PF13522">
    <property type="entry name" value="GATase_6"/>
    <property type="match status" value="1"/>
</dbReference>
<proteinExistence type="predicted"/>
<evidence type="ECO:0000313" key="11">
    <source>
        <dbReference type="Proteomes" id="UP000238534"/>
    </source>
</evidence>
<keyword evidence="5" id="KW-0808">Transferase</keyword>
<dbReference type="SUPFAM" id="SSF52402">
    <property type="entry name" value="Adenine nucleotide alpha hydrolases-like"/>
    <property type="match status" value="1"/>
</dbReference>
<dbReference type="EMBL" id="PCPH01000001">
    <property type="protein sequence ID" value="PRB92288.1"/>
    <property type="molecule type" value="Genomic_DNA"/>
</dbReference>
<dbReference type="GO" id="GO:0004360">
    <property type="term" value="F:glutamine-fructose-6-phosphate transaminase (isomerizing) activity"/>
    <property type="evidence" value="ECO:0007669"/>
    <property type="project" value="UniProtKB-EC"/>
</dbReference>
<keyword evidence="4" id="KW-0032">Aminotransferase</keyword>
<evidence type="ECO:0000256" key="1">
    <source>
        <dbReference type="ARBA" id="ARBA00001031"/>
    </source>
</evidence>
<protein>
    <recommendedName>
        <fullName evidence="3">Glutamine--fructose-6-phosphate aminotransferase [isomerizing]</fullName>
        <ecNumber evidence="2">2.6.1.16</ecNumber>
    </recommendedName>
</protein>
<comment type="caution">
    <text evidence="8">The sequence shown here is derived from an EMBL/GenBank/DDBJ whole genome shotgun (WGS) entry which is preliminary data.</text>
</comment>
<dbReference type="Proteomes" id="UP000238534">
    <property type="component" value="Unassembled WGS sequence"/>
</dbReference>
<evidence type="ECO:0000256" key="4">
    <source>
        <dbReference type="ARBA" id="ARBA00022576"/>
    </source>
</evidence>
<evidence type="ECO:0000256" key="3">
    <source>
        <dbReference type="ARBA" id="ARBA00016090"/>
    </source>
</evidence>
<dbReference type="PANTHER" id="PTHR10937">
    <property type="entry name" value="GLUCOSAMINE--FRUCTOSE-6-PHOSPHATE AMINOTRANSFERASE, ISOMERIZING"/>
    <property type="match status" value="1"/>
</dbReference>
<organism evidence="8 11">
    <name type="scientific">Chryseobacterium culicis</name>
    <dbReference type="NCBI Taxonomy" id="680127"/>
    <lineage>
        <taxon>Bacteria</taxon>
        <taxon>Pseudomonadati</taxon>
        <taxon>Bacteroidota</taxon>
        <taxon>Flavobacteriia</taxon>
        <taxon>Flavobacteriales</taxon>
        <taxon>Weeksellaceae</taxon>
        <taxon>Chryseobacterium group</taxon>
        <taxon>Chryseobacterium</taxon>
    </lineage>
</organism>
<name>A0A2S9D196_CHRCI</name>
<dbReference type="PANTHER" id="PTHR10937:SF0">
    <property type="entry name" value="GLUTAMINE--FRUCTOSE-6-PHOSPHATE TRANSAMINASE (ISOMERIZING)"/>
    <property type="match status" value="1"/>
</dbReference>
<dbReference type="PROSITE" id="PS51278">
    <property type="entry name" value="GATASE_TYPE_2"/>
    <property type="match status" value="1"/>
</dbReference>
<evidence type="ECO:0000256" key="5">
    <source>
        <dbReference type="ARBA" id="ARBA00022679"/>
    </source>
</evidence>
<dbReference type="EMBL" id="PCPP01000001">
    <property type="protein sequence ID" value="PRB86535.1"/>
    <property type="molecule type" value="Genomic_DNA"/>
</dbReference>
<dbReference type="Proteomes" id="UP000238325">
    <property type="component" value="Unassembled WGS sequence"/>
</dbReference>
<dbReference type="GO" id="GO:0006047">
    <property type="term" value="P:UDP-N-acetylglucosamine metabolic process"/>
    <property type="evidence" value="ECO:0007669"/>
    <property type="project" value="TreeGrafter"/>
</dbReference>
<dbReference type="AlphaFoldDB" id="A0A2S9D196"/>
<dbReference type="GO" id="GO:0006487">
    <property type="term" value="P:protein N-linked glycosylation"/>
    <property type="evidence" value="ECO:0007669"/>
    <property type="project" value="TreeGrafter"/>
</dbReference>
<reference evidence="10 11" key="1">
    <citation type="submission" date="2017-09" db="EMBL/GenBank/DDBJ databases">
        <title>Genomic, metabolic, and phenotypic characteristics of bacterial isolates from the natural microbiome of the model nematode Caenorhabditis elegans.</title>
        <authorList>
            <person name="Zimmermann J."/>
            <person name="Obeng N."/>
            <person name="Yang W."/>
            <person name="Obeng O."/>
            <person name="Kissoyan K."/>
            <person name="Pees B."/>
            <person name="Dirksen P."/>
            <person name="Hoppner M."/>
            <person name="Franke A."/>
            <person name="Rosenstiel P."/>
            <person name="Leippe M."/>
            <person name="Dierking K."/>
            <person name="Kaleta C."/>
            <person name="Schulenburg H."/>
        </authorList>
    </citation>
    <scope>NUCLEOTIDE SEQUENCE [LARGE SCALE GENOMIC DNA]</scope>
    <source>
        <strain evidence="8 11">MYb25</strain>
        <strain evidence="9 10">MYb44</strain>
    </source>
</reference>
<sequence>MCGIFGVVSNTSINKQKFQTLVKHSEQRGVDSSGLIYYQNNQYKVNRADYSIEKLLNKVKPYNNNIVLGHSRLITNGLGDNQPVIRGNICAIHNGIIVNEDEVWSKLSVSRQLKIDSEAIVAIAEEFLTNSENKIEDLPKEVLSLCQGVIACALALPEKGKLLLFSNNGSLYVGYNEDKTYFASESYGLKIIGCENITQIKEESLILDIPVSKENLTVIDEKSRVEDLIPEFKFNTIEENLLEYKKLDIKRCTKCILPETMPFIKFDEAGVCNYCKSYKPRNNPKPKEELFKLVEPYRRKGKELDCIVPFSGGRDSCYGLHLIVKELEMKPVTYTYDWGMVTDLGRRNISRMCADLGVENIIVAADISLKRKNIRMNLEAWLKSPHLGMMAMLTAGDKHFFRHVEDIKKQTGINLNLWGVNPLEVTHFKTGFLDIEPDFEEKRVYSHGAMKQLRYHSKRFRAMMESPGYFNSSLWDTLSGEYYRSFTEKQDYYHIFDYWRWDEEQVDNTLLNDYNWEKAIDTTTTWRIGDGTAAFYNYVYYTVAGFTEHDTFRSNQIREGQITRERALELVGIENTPRYQNIRWYLDTLGLDFERVIKIVNKIPKLYTEK</sequence>
<keyword evidence="10" id="KW-1185">Reference proteome</keyword>
<dbReference type="Gene3D" id="3.40.50.620">
    <property type="entry name" value="HUPs"/>
    <property type="match status" value="1"/>
</dbReference>
<evidence type="ECO:0000256" key="6">
    <source>
        <dbReference type="ARBA" id="ARBA00022962"/>
    </source>
</evidence>
<dbReference type="InterPro" id="IPR029055">
    <property type="entry name" value="Ntn_hydrolases_N"/>
</dbReference>